<evidence type="ECO:0000313" key="6">
    <source>
        <dbReference type="EMBL" id="NBI51165.1"/>
    </source>
</evidence>
<comment type="caution">
    <text evidence="6">The sequence shown here is derived from an EMBL/GenBank/DDBJ whole genome shotgun (WGS) entry which is preliminary data.</text>
</comment>
<organism evidence="6 7">
    <name type="scientific">Photobacterium alginatilyticum</name>
    <dbReference type="NCBI Taxonomy" id="1775171"/>
    <lineage>
        <taxon>Bacteria</taxon>
        <taxon>Pseudomonadati</taxon>
        <taxon>Pseudomonadota</taxon>
        <taxon>Gammaproteobacteria</taxon>
        <taxon>Vibrionales</taxon>
        <taxon>Vibrionaceae</taxon>
        <taxon>Photobacterium</taxon>
    </lineage>
</organism>
<dbReference type="InterPro" id="IPR000847">
    <property type="entry name" value="LysR_HTH_N"/>
</dbReference>
<dbReference type="Pfam" id="PF00126">
    <property type="entry name" value="HTH_1"/>
    <property type="match status" value="1"/>
</dbReference>
<dbReference type="Proteomes" id="UP000738517">
    <property type="component" value="Unassembled WGS sequence"/>
</dbReference>
<dbReference type="SUPFAM" id="SSF46785">
    <property type="entry name" value="Winged helix' DNA-binding domain"/>
    <property type="match status" value="1"/>
</dbReference>
<dbReference type="RefSeq" id="WP_160648277.1">
    <property type="nucleotide sequence ID" value="NZ_RSEJ01000001.1"/>
</dbReference>
<reference evidence="6 7" key="1">
    <citation type="journal article" date="2017" name="Int. J. Syst. Evol. Microbiol.">
        <title>Photobacterium alginatilyticum sp. nov., a marine bacterium isolated from bottom seawater.</title>
        <authorList>
            <person name="Wang X."/>
            <person name="Wang Y."/>
            <person name="Yang X."/>
            <person name="Sun H."/>
            <person name="Li B."/>
            <person name="Zhang X.H."/>
        </authorList>
    </citation>
    <scope>NUCLEOTIDE SEQUENCE [LARGE SCALE GENOMIC DNA]</scope>
    <source>
        <strain evidence="6 7">P03D4</strain>
    </source>
</reference>
<dbReference type="EMBL" id="RSEJ01000001">
    <property type="protein sequence ID" value="NBI51165.1"/>
    <property type="molecule type" value="Genomic_DNA"/>
</dbReference>
<dbReference type="PROSITE" id="PS50931">
    <property type="entry name" value="HTH_LYSR"/>
    <property type="match status" value="1"/>
</dbReference>
<keyword evidence="4" id="KW-0804">Transcription</keyword>
<dbReference type="InterPro" id="IPR005119">
    <property type="entry name" value="LysR_subst-bd"/>
</dbReference>
<comment type="similarity">
    <text evidence="1">Belongs to the LysR transcriptional regulatory family.</text>
</comment>
<evidence type="ECO:0000256" key="1">
    <source>
        <dbReference type="ARBA" id="ARBA00009437"/>
    </source>
</evidence>
<protein>
    <submittedName>
        <fullName evidence="6">LysR family transcriptional regulator</fullName>
    </submittedName>
</protein>
<dbReference type="PRINTS" id="PR00039">
    <property type="entry name" value="HTHLYSR"/>
</dbReference>
<feature type="domain" description="HTH lysR-type" evidence="5">
    <location>
        <begin position="1"/>
        <end position="59"/>
    </location>
</feature>
<keyword evidence="7" id="KW-1185">Reference proteome</keyword>
<dbReference type="PANTHER" id="PTHR30537">
    <property type="entry name" value="HTH-TYPE TRANSCRIPTIONAL REGULATOR"/>
    <property type="match status" value="1"/>
</dbReference>
<gene>
    <name evidence="6" type="ORF">EIZ48_01040</name>
</gene>
<dbReference type="Gene3D" id="1.10.10.10">
    <property type="entry name" value="Winged helix-like DNA-binding domain superfamily/Winged helix DNA-binding domain"/>
    <property type="match status" value="1"/>
</dbReference>
<dbReference type="PANTHER" id="PTHR30537:SF80">
    <property type="entry name" value="TRANSCRIPTIONAL REGULATOR"/>
    <property type="match status" value="1"/>
</dbReference>
<evidence type="ECO:0000259" key="5">
    <source>
        <dbReference type="PROSITE" id="PS50931"/>
    </source>
</evidence>
<name>A0ABW9YBK4_9GAMM</name>
<keyword evidence="3" id="KW-0238">DNA-binding</keyword>
<evidence type="ECO:0000313" key="7">
    <source>
        <dbReference type="Proteomes" id="UP000738517"/>
    </source>
</evidence>
<dbReference type="Pfam" id="PF03466">
    <property type="entry name" value="LysR_substrate"/>
    <property type="match status" value="1"/>
</dbReference>
<dbReference type="Gene3D" id="3.40.190.290">
    <property type="match status" value="1"/>
</dbReference>
<evidence type="ECO:0000256" key="3">
    <source>
        <dbReference type="ARBA" id="ARBA00023125"/>
    </source>
</evidence>
<evidence type="ECO:0000256" key="4">
    <source>
        <dbReference type="ARBA" id="ARBA00023163"/>
    </source>
</evidence>
<dbReference type="InterPro" id="IPR036390">
    <property type="entry name" value="WH_DNA-bd_sf"/>
</dbReference>
<dbReference type="InterPro" id="IPR058163">
    <property type="entry name" value="LysR-type_TF_proteobact-type"/>
</dbReference>
<dbReference type="SUPFAM" id="SSF53850">
    <property type="entry name" value="Periplasmic binding protein-like II"/>
    <property type="match status" value="1"/>
</dbReference>
<dbReference type="InterPro" id="IPR036388">
    <property type="entry name" value="WH-like_DNA-bd_sf"/>
</dbReference>
<accession>A0ABW9YBK4</accession>
<evidence type="ECO:0000256" key="2">
    <source>
        <dbReference type="ARBA" id="ARBA00023015"/>
    </source>
</evidence>
<keyword evidence="2" id="KW-0805">Transcription regulation</keyword>
<sequence>MDQLGAMRAFIRVVQTGSFSAAAREKNTTQATISKKVAALETMLGVKLLTRSSRELSLTQVGAEYYEKCVSIIGELDEAEASARSQVASPKGIIRITAPVVFGRLVIAPILSEFLSLYPEIKVDLALSDKHVDLISEGVDVAIRARELEDSSLIARHLFDNPMLLVAAPEYLAQHGEPKEPTELRRHNCLVYSMLKTVNIWHFFHQDKNISVAVNGNFQGDNGDVILKLVLDGTGLAQLPVWMVDEHLKSGELKQILSDFVAKPLPFNAIYPQSRYVPLKVRCFVDFLKQKLSDKTLYQ</sequence>
<dbReference type="CDD" id="cd08422">
    <property type="entry name" value="PBP2_CrgA_like"/>
    <property type="match status" value="1"/>
</dbReference>
<proteinExistence type="inferred from homology"/>